<dbReference type="EMBL" id="BMQW01000003">
    <property type="protein sequence ID" value="GGP83720.1"/>
    <property type="molecule type" value="Genomic_DNA"/>
</dbReference>
<protein>
    <submittedName>
        <fullName evidence="4">Molecular chaperone</fullName>
    </submittedName>
</protein>
<dbReference type="InterPro" id="IPR043129">
    <property type="entry name" value="ATPase_NBD"/>
</dbReference>
<keyword evidence="5" id="KW-1185">Reference proteome</keyword>
<dbReference type="PROSITE" id="PS00329">
    <property type="entry name" value="HSP70_2"/>
    <property type="match status" value="1"/>
</dbReference>
<keyword evidence="2" id="KW-0547">Nucleotide-binding</keyword>
<comment type="similarity">
    <text evidence="1">Belongs to the heat shock protein 70 family.</text>
</comment>
<dbReference type="RefSeq" id="WP_188955077.1">
    <property type="nucleotide sequence ID" value="NZ_BMQW01000003.1"/>
</dbReference>
<keyword evidence="3" id="KW-0067">ATP-binding</keyword>
<comment type="caution">
    <text evidence="4">The sequence shown here is derived from an EMBL/GenBank/DDBJ whole genome shotgun (WGS) entry which is preliminary data.</text>
</comment>
<dbReference type="Gene3D" id="3.30.420.40">
    <property type="match status" value="2"/>
</dbReference>
<gene>
    <name evidence="4" type="primary">yegD</name>
    <name evidence="4" type="ORF">GCM10009410_16240</name>
</gene>
<dbReference type="Proteomes" id="UP000654004">
    <property type="component" value="Unassembled WGS sequence"/>
</dbReference>
<accession>A0ABQ2QJB6</accession>
<evidence type="ECO:0000256" key="2">
    <source>
        <dbReference type="ARBA" id="ARBA00022741"/>
    </source>
</evidence>
<proteinExistence type="inferred from homology"/>
<reference evidence="5" key="1">
    <citation type="journal article" date="2019" name="Int. J. Syst. Evol. Microbiol.">
        <title>The Global Catalogue of Microorganisms (GCM) 10K type strain sequencing project: providing services to taxonomists for standard genome sequencing and annotation.</title>
        <authorList>
            <consortium name="The Broad Institute Genomics Platform"/>
            <consortium name="The Broad Institute Genome Sequencing Center for Infectious Disease"/>
            <person name="Wu L."/>
            <person name="Ma J."/>
        </authorList>
    </citation>
    <scope>NUCLEOTIDE SEQUENCE [LARGE SCALE GENOMIC DNA]</scope>
    <source>
        <strain evidence="5">JCM 32305</strain>
    </source>
</reference>
<dbReference type="InterPro" id="IPR013126">
    <property type="entry name" value="Hsp_70_fam"/>
</dbReference>
<evidence type="ECO:0000313" key="4">
    <source>
        <dbReference type="EMBL" id="GGP83720.1"/>
    </source>
</evidence>
<dbReference type="NCBIfam" id="NF008673">
    <property type="entry name" value="PRK11678.1"/>
    <property type="match status" value="1"/>
</dbReference>
<evidence type="ECO:0000256" key="3">
    <source>
        <dbReference type="ARBA" id="ARBA00022840"/>
    </source>
</evidence>
<dbReference type="SUPFAM" id="SSF53067">
    <property type="entry name" value="Actin-like ATPase domain"/>
    <property type="match status" value="2"/>
</dbReference>
<dbReference type="Gene3D" id="3.90.640.10">
    <property type="entry name" value="Actin, Chain A, domain 4"/>
    <property type="match status" value="1"/>
</dbReference>
<name>A0ABQ2QJB6_9GAMM</name>
<dbReference type="Pfam" id="PF00012">
    <property type="entry name" value="HSP70"/>
    <property type="match status" value="2"/>
</dbReference>
<dbReference type="PANTHER" id="PTHR19375">
    <property type="entry name" value="HEAT SHOCK PROTEIN 70KDA"/>
    <property type="match status" value="1"/>
</dbReference>
<evidence type="ECO:0000313" key="5">
    <source>
        <dbReference type="Proteomes" id="UP000654004"/>
    </source>
</evidence>
<sequence>MFVGFDYGSANCAIGVMIDDAVTLLPLSTHSDFMPSTLYAMDRELIAEAVYQGLPESLKAEYSHIRSSQLMRAKQMRHELDLLPNEQAVFVGQAAIDAYLEMPEEGFYVRSPKSFLGANGLRPDQIGLFEDIVTLMMQHVKTLADKALQQKSLSPSTHAVIGRPVNFQGIGGEDSNQQAETILRLAASRAGFSDVTFLFEPLAAGMDFESTLDSDNTVLVVDVGGGTTDCSVVTMGPSHSNNTDRTQDCLGHSGQRIGGNDLDIALAMTGLMPSFGADSLMTNGKPMPRAPFWNAVSVNDISAQRDFVSLASRKLVESMIKDAEHPLLLKRLQTVQKNQMSYQVVRQAEAAKISLSDADSTQCLLDFIEKDLFVTLTATQFEQAISDPLAKVEALMKQAMQTATAQAQQQDCALPSSPDIVYVTGGTARSPAIYQKIASVYPSAKVVVGDHFGSVTAGLTRCAQYAFN</sequence>
<organism evidence="4 5">
    <name type="scientific">Shewanella ulleungensis</name>
    <dbReference type="NCBI Taxonomy" id="2282699"/>
    <lineage>
        <taxon>Bacteria</taxon>
        <taxon>Pseudomonadati</taxon>
        <taxon>Pseudomonadota</taxon>
        <taxon>Gammaproteobacteria</taxon>
        <taxon>Alteromonadales</taxon>
        <taxon>Shewanellaceae</taxon>
        <taxon>Shewanella</taxon>
    </lineage>
</organism>
<evidence type="ECO:0000256" key="1">
    <source>
        <dbReference type="ARBA" id="ARBA00007381"/>
    </source>
</evidence>
<dbReference type="InterPro" id="IPR018181">
    <property type="entry name" value="Heat_shock_70_CS"/>
</dbReference>